<dbReference type="PANTHER" id="PTHR19303">
    <property type="entry name" value="TRANSPOSON"/>
    <property type="match status" value="1"/>
</dbReference>
<reference evidence="3" key="1">
    <citation type="submission" date="2025-08" db="UniProtKB">
        <authorList>
            <consortium name="RefSeq"/>
        </authorList>
    </citation>
    <scope>IDENTIFICATION</scope>
    <source>
        <tissue evidence="3">Testes</tissue>
    </source>
</reference>
<dbReference type="Pfam" id="PF03184">
    <property type="entry name" value="DDE_1"/>
    <property type="match status" value="1"/>
</dbReference>
<dbReference type="RefSeq" id="XP_006817587.1">
    <property type="nucleotide sequence ID" value="XM_006817524.1"/>
</dbReference>
<accession>A0ABM0MC46</accession>
<evidence type="ECO:0000313" key="2">
    <source>
        <dbReference type="Proteomes" id="UP000694865"/>
    </source>
</evidence>
<name>A0ABM0MC46_SACKO</name>
<dbReference type="InterPro" id="IPR004875">
    <property type="entry name" value="DDE_SF_endonuclease_dom"/>
</dbReference>
<sequence>MVSDLFIEWLHKLVKKYARKEKFSCSSTTGPAHPAVKNLKAIKLVFLPPNTTSKLQPMDQGVIRNFKCFYRQRVVQRMLVNLDSGETLPTINVKDAIDMLHSSWHKVTDTTIANCFRKVSFVHPPNPDVEQEVSIADCGDITADNTNDVECLCDNLAHHIKFPEITFSDFVCADDETGVY</sequence>
<protein>
    <submittedName>
        <fullName evidence="3">Tigger transposable element-derived protein 4-like</fullName>
    </submittedName>
</protein>
<dbReference type="PANTHER" id="PTHR19303:SF73">
    <property type="entry name" value="PROTEIN PDC2"/>
    <property type="match status" value="1"/>
</dbReference>
<evidence type="ECO:0000313" key="3">
    <source>
        <dbReference type="RefSeq" id="XP_006817587.1"/>
    </source>
</evidence>
<dbReference type="InterPro" id="IPR050863">
    <property type="entry name" value="CenT-Element_Derived"/>
</dbReference>
<dbReference type="Proteomes" id="UP000694865">
    <property type="component" value="Unplaced"/>
</dbReference>
<proteinExistence type="predicted"/>
<dbReference type="GeneID" id="102808016"/>
<organism evidence="2 3">
    <name type="scientific">Saccoglossus kowalevskii</name>
    <name type="common">Acorn worm</name>
    <dbReference type="NCBI Taxonomy" id="10224"/>
    <lineage>
        <taxon>Eukaryota</taxon>
        <taxon>Metazoa</taxon>
        <taxon>Hemichordata</taxon>
        <taxon>Enteropneusta</taxon>
        <taxon>Harrimaniidae</taxon>
        <taxon>Saccoglossus</taxon>
    </lineage>
</organism>
<evidence type="ECO:0000259" key="1">
    <source>
        <dbReference type="Pfam" id="PF03184"/>
    </source>
</evidence>
<keyword evidence="2" id="KW-1185">Reference proteome</keyword>
<gene>
    <name evidence="3" type="primary">LOC102808016</name>
</gene>
<feature type="domain" description="DDE-1" evidence="1">
    <location>
        <begin position="3"/>
        <end position="116"/>
    </location>
</feature>